<dbReference type="EMBL" id="DXGH01000003">
    <property type="protein sequence ID" value="HIW80003.1"/>
    <property type="molecule type" value="Genomic_DNA"/>
</dbReference>
<evidence type="ECO:0000313" key="3">
    <source>
        <dbReference type="Proteomes" id="UP000824265"/>
    </source>
</evidence>
<gene>
    <name evidence="2" type="ORF">H9742_00515</name>
</gene>
<evidence type="ECO:0000256" key="1">
    <source>
        <dbReference type="SAM" id="Coils"/>
    </source>
</evidence>
<keyword evidence="1" id="KW-0175">Coiled coil</keyword>
<feature type="coiled-coil region" evidence="1">
    <location>
        <begin position="42"/>
        <end position="69"/>
    </location>
</feature>
<protein>
    <recommendedName>
        <fullName evidence="4">Methyl-accepting chemotaxis protein</fullName>
    </recommendedName>
</protein>
<organism evidence="2 3">
    <name type="scientific">Candidatus Acetatifactor stercoripullorum</name>
    <dbReference type="NCBI Taxonomy" id="2838414"/>
    <lineage>
        <taxon>Bacteria</taxon>
        <taxon>Bacillati</taxon>
        <taxon>Bacillota</taxon>
        <taxon>Clostridia</taxon>
        <taxon>Lachnospirales</taxon>
        <taxon>Lachnospiraceae</taxon>
        <taxon>Acetatifactor</taxon>
    </lineage>
</organism>
<name>A0A9D1R3W0_9FIRM</name>
<reference evidence="2" key="1">
    <citation type="journal article" date="2021" name="PeerJ">
        <title>Extensive microbial diversity within the chicken gut microbiome revealed by metagenomics and culture.</title>
        <authorList>
            <person name="Gilroy R."/>
            <person name="Ravi A."/>
            <person name="Getino M."/>
            <person name="Pursley I."/>
            <person name="Horton D.L."/>
            <person name="Alikhan N.F."/>
            <person name="Baker D."/>
            <person name="Gharbi K."/>
            <person name="Hall N."/>
            <person name="Watson M."/>
            <person name="Adriaenssens E.M."/>
            <person name="Foster-Nyarko E."/>
            <person name="Jarju S."/>
            <person name="Secka A."/>
            <person name="Antonio M."/>
            <person name="Oren A."/>
            <person name="Chaudhuri R.R."/>
            <person name="La Ragione R."/>
            <person name="Hildebrand F."/>
            <person name="Pallen M.J."/>
        </authorList>
    </citation>
    <scope>NUCLEOTIDE SEQUENCE</scope>
    <source>
        <strain evidence="2">CHK195-6426</strain>
    </source>
</reference>
<dbReference type="Proteomes" id="UP000824265">
    <property type="component" value="Unassembled WGS sequence"/>
</dbReference>
<dbReference type="AlphaFoldDB" id="A0A9D1R3W0"/>
<sequence>MIKMKKRGTIQKPECPALDNIAQETGKLLEAVSTLSKFDVQLRFVSGELSEYTREMQDISQENVSVTEETSAGMNQVNHSVTTAADTLHAVTETARALAKKNADSKVLLDEALPL</sequence>
<dbReference type="Gene3D" id="1.10.287.950">
    <property type="entry name" value="Methyl-accepting chemotaxis protein"/>
    <property type="match status" value="1"/>
</dbReference>
<comment type="caution">
    <text evidence="2">The sequence shown here is derived from an EMBL/GenBank/DDBJ whole genome shotgun (WGS) entry which is preliminary data.</text>
</comment>
<evidence type="ECO:0000313" key="2">
    <source>
        <dbReference type="EMBL" id="HIW80003.1"/>
    </source>
</evidence>
<reference evidence="2" key="2">
    <citation type="submission" date="2021-04" db="EMBL/GenBank/DDBJ databases">
        <authorList>
            <person name="Gilroy R."/>
        </authorList>
    </citation>
    <scope>NUCLEOTIDE SEQUENCE</scope>
    <source>
        <strain evidence="2">CHK195-6426</strain>
    </source>
</reference>
<dbReference type="SUPFAM" id="SSF58104">
    <property type="entry name" value="Methyl-accepting chemotaxis protein (MCP) signaling domain"/>
    <property type="match status" value="1"/>
</dbReference>
<accession>A0A9D1R3W0</accession>
<proteinExistence type="predicted"/>
<evidence type="ECO:0008006" key="4">
    <source>
        <dbReference type="Google" id="ProtNLM"/>
    </source>
</evidence>